<evidence type="ECO:0000313" key="3">
    <source>
        <dbReference type="Proteomes" id="UP001610335"/>
    </source>
</evidence>
<dbReference type="EMBL" id="JBFXLS010000108">
    <property type="protein sequence ID" value="KAL2815823.1"/>
    <property type="molecule type" value="Genomic_DNA"/>
</dbReference>
<name>A0ABR4HK11_9EURO</name>
<sequence length="85" mass="9416">MSQSQPPSNRKTLRPLSRYITTHNPQTRKAIFSPTLPESMPIAAIPDGADFSLAYTTSTFPTSLSPIPTSRNTPPTWNQETARGW</sequence>
<reference evidence="2 3" key="1">
    <citation type="submission" date="2024-07" db="EMBL/GenBank/DDBJ databases">
        <title>Section-level genome sequencing and comparative genomics of Aspergillus sections Usti and Cavernicolus.</title>
        <authorList>
            <consortium name="Lawrence Berkeley National Laboratory"/>
            <person name="Nybo J.L."/>
            <person name="Vesth T.C."/>
            <person name="Theobald S."/>
            <person name="Frisvad J.C."/>
            <person name="Larsen T.O."/>
            <person name="Kjaerboelling I."/>
            <person name="Rothschild-Mancinelli K."/>
            <person name="Lyhne E.K."/>
            <person name="Kogle M.E."/>
            <person name="Barry K."/>
            <person name="Clum A."/>
            <person name="Na H."/>
            <person name="Ledsgaard L."/>
            <person name="Lin J."/>
            <person name="Lipzen A."/>
            <person name="Kuo A."/>
            <person name="Riley R."/>
            <person name="Mondo S."/>
            <person name="LaButti K."/>
            <person name="Haridas S."/>
            <person name="Pangalinan J."/>
            <person name="Salamov A.A."/>
            <person name="Simmons B.A."/>
            <person name="Magnuson J.K."/>
            <person name="Chen J."/>
            <person name="Drula E."/>
            <person name="Henrissat B."/>
            <person name="Wiebenga A."/>
            <person name="Lubbers R.J."/>
            <person name="Gomes A.C."/>
            <person name="Makela M.R."/>
            <person name="Stajich J."/>
            <person name="Grigoriev I.V."/>
            <person name="Mortensen U.H."/>
            <person name="De vries R.P."/>
            <person name="Baker S.E."/>
            <person name="Andersen M.R."/>
        </authorList>
    </citation>
    <scope>NUCLEOTIDE SEQUENCE [LARGE SCALE GENOMIC DNA]</scope>
    <source>
        <strain evidence="2 3">CBS 600.67</strain>
    </source>
</reference>
<dbReference type="Proteomes" id="UP001610335">
    <property type="component" value="Unassembled WGS sequence"/>
</dbReference>
<feature type="compositionally biased region" description="Polar residues" evidence="1">
    <location>
        <begin position="1"/>
        <end position="10"/>
    </location>
</feature>
<gene>
    <name evidence="2" type="ORF">BDW59DRAFT_13000</name>
</gene>
<organism evidence="2 3">
    <name type="scientific">Aspergillus cavernicola</name>
    <dbReference type="NCBI Taxonomy" id="176166"/>
    <lineage>
        <taxon>Eukaryota</taxon>
        <taxon>Fungi</taxon>
        <taxon>Dikarya</taxon>
        <taxon>Ascomycota</taxon>
        <taxon>Pezizomycotina</taxon>
        <taxon>Eurotiomycetes</taxon>
        <taxon>Eurotiomycetidae</taxon>
        <taxon>Eurotiales</taxon>
        <taxon>Aspergillaceae</taxon>
        <taxon>Aspergillus</taxon>
        <taxon>Aspergillus subgen. Nidulantes</taxon>
    </lineage>
</organism>
<evidence type="ECO:0000256" key="1">
    <source>
        <dbReference type="SAM" id="MobiDB-lite"/>
    </source>
</evidence>
<protein>
    <submittedName>
        <fullName evidence="2">Uncharacterized protein</fullName>
    </submittedName>
</protein>
<keyword evidence="3" id="KW-1185">Reference proteome</keyword>
<feature type="region of interest" description="Disordered" evidence="1">
    <location>
        <begin position="1"/>
        <end position="24"/>
    </location>
</feature>
<feature type="region of interest" description="Disordered" evidence="1">
    <location>
        <begin position="62"/>
        <end position="85"/>
    </location>
</feature>
<evidence type="ECO:0000313" key="2">
    <source>
        <dbReference type="EMBL" id="KAL2815823.1"/>
    </source>
</evidence>
<proteinExistence type="predicted"/>
<accession>A0ABR4HK11</accession>
<comment type="caution">
    <text evidence="2">The sequence shown here is derived from an EMBL/GenBank/DDBJ whole genome shotgun (WGS) entry which is preliminary data.</text>
</comment>